<dbReference type="InterPro" id="IPR009056">
    <property type="entry name" value="Cyt_c-like_dom"/>
</dbReference>
<evidence type="ECO:0000256" key="1">
    <source>
        <dbReference type="ARBA" id="ARBA00022448"/>
    </source>
</evidence>
<keyword evidence="12" id="KW-1185">Reference proteome</keyword>
<feature type="region of interest" description="Disordered" evidence="8">
    <location>
        <begin position="383"/>
        <end position="406"/>
    </location>
</feature>
<feature type="binding site" description="axial binding residue" evidence="7">
    <location>
        <position position="187"/>
    </location>
    <ligand>
        <name>heme c</name>
        <dbReference type="ChEBI" id="CHEBI:61717"/>
        <label>2</label>
    </ligand>
    <ligandPart>
        <name>Fe</name>
        <dbReference type="ChEBI" id="CHEBI:18248"/>
    </ligandPart>
</feature>
<feature type="domain" description="Cytochrome c" evidence="10">
    <location>
        <begin position="23"/>
        <end position="126"/>
    </location>
</feature>
<dbReference type="InterPro" id="IPR014353">
    <property type="entry name" value="Membr-bd_ADH_cyt_c"/>
</dbReference>
<dbReference type="Gene3D" id="1.10.760.10">
    <property type="entry name" value="Cytochrome c-like domain"/>
    <property type="match status" value="3"/>
</dbReference>
<dbReference type="GO" id="GO:0005506">
    <property type="term" value="F:iron ion binding"/>
    <property type="evidence" value="ECO:0007669"/>
    <property type="project" value="InterPro"/>
</dbReference>
<dbReference type="GO" id="GO:0016614">
    <property type="term" value="F:oxidoreductase activity, acting on CH-OH group of donors"/>
    <property type="evidence" value="ECO:0007669"/>
    <property type="project" value="InterPro"/>
</dbReference>
<feature type="binding site" description="covalent" evidence="6">
    <location>
        <position position="40"/>
    </location>
    <ligand>
        <name>heme c</name>
        <dbReference type="ChEBI" id="CHEBI:61717"/>
        <label>1</label>
    </ligand>
</feature>
<evidence type="ECO:0000256" key="6">
    <source>
        <dbReference type="PIRSR" id="PIRSR000018-50"/>
    </source>
</evidence>
<feature type="compositionally biased region" description="Basic and acidic residues" evidence="8">
    <location>
        <begin position="395"/>
        <end position="406"/>
    </location>
</feature>
<keyword evidence="3 7" id="KW-0479">Metal-binding</keyword>
<feature type="binding site" description="axial binding residue" evidence="7">
    <location>
        <position position="309"/>
    </location>
    <ligand>
        <name>heme c</name>
        <dbReference type="ChEBI" id="CHEBI:61717"/>
        <label>3</label>
    </ligand>
    <ligandPart>
        <name>Fe</name>
        <dbReference type="ChEBI" id="CHEBI:18248"/>
    </ligandPart>
</feature>
<feature type="binding site" description="covalent" evidence="6">
    <location>
        <position position="37"/>
    </location>
    <ligand>
        <name>heme c</name>
        <dbReference type="ChEBI" id="CHEBI:61717"/>
        <label>1</label>
    </ligand>
</feature>
<evidence type="ECO:0000256" key="7">
    <source>
        <dbReference type="PIRSR" id="PIRSR000018-51"/>
    </source>
</evidence>
<evidence type="ECO:0000256" key="4">
    <source>
        <dbReference type="ARBA" id="ARBA00022982"/>
    </source>
</evidence>
<organism evidence="11 12">
    <name type="scientific">Halomonas eurihalina</name>
    <dbReference type="NCBI Taxonomy" id="42566"/>
    <lineage>
        <taxon>Bacteria</taxon>
        <taxon>Pseudomonadati</taxon>
        <taxon>Pseudomonadota</taxon>
        <taxon>Gammaproteobacteria</taxon>
        <taxon>Oceanospirillales</taxon>
        <taxon>Halomonadaceae</taxon>
        <taxon>Halomonas</taxon>
    </lineage>
</organism>
<keyword evidence="5 7" id="KW-0408">Iron</keyword>
<evidence type="ECO:0000256" key="3">
    <source>
        <dbReference type="ARBA" id="ARBA00022723"/>
    </source>
</evidence>
<evidence type="ECO:0000256" key="5">
    <source>
        <dbReference type="ARBA" id="ARBA00023004"/>
    </source>
</evidence>
<feature type="binding site" description="covalent" evidence="6">
    <location>
        <position position="183"/>
    </location>
    <ligand>
        <name>heme c</name>
        <dbReference type="ChEBI" id="CHEBI:61717"/>
        <label>2</label>
    </ligand>
</feature>
<dbReference type="PANTHER" id="PTHR35008:SF4">
    <property type="entry name" value="BLL4482 PROTEIN"/>
    <property type="match status" value="1"/>
</dbReference>
<feature type="domain" description="Cytochrome c" evidence="10">
    <location>
        <begin position="292"/>
        <end position="382"/>
    </location>
</feature>
<dbReference type="PRINTS" id="PR00605">
    <property type="entry name" value="CYTCHROMECIC"/>
</dbReference>
<feature type="signal peptide" evidence="9">
    <location>
        <begin position="1"/>
        <end position="18"/>
    </location>
</feature>
<sequence length="406" mass="44363">MRRLLIGILLVPGLTAQAADDESLIERGRYLARTADCAACHTAEGGAPFAGGVPIASPFGTIYGTNITPDPNYGIGEYSADDFYHALTEGETPSGRQLYPAMPYTSYHLMRREDADAIYAFLMSREPIARAAPETDLSFPYNQRWGVAFWNLIYADALEPDASSSQSSAWQRGQYLVEAMGHCGECHTPRSWTGAMDLDRHLEGGSLAGYRAPSLEAEALAERGWNRDDLAHFLKHGMSPQGSVFNEMFPVMHHSTQYLTDEDLSAMATYLLGDTPPEARRIEPRPLETLSDSARRGRQSYLDTCAGCHGGDGQGKPQVAVAMNGNTTLRLEDPTNLLRVMLDGIEARDFPGFARMQEMPGFAAHLSDTELADLGNYLRETWGGQPGDIAPEDVADLREDSAHAAP</sequence>
<dbReference type="Pfam" id="PF00034">
    <property type="entry name" value="Cytochrom_C"/>
    <property type="match status" value="2"/>
</dbReference>
<evidence type="ECO:0000313" key="12">
    <source>
        <dbReference type="Proteomes" id="UP000324260"/>
    </source>
</evidence>
<keyword evidence="4" id="KW-0249">Electron transport</keyword>
<dbReference type="PANTHER" id="PTHR35008">
    <property type="entry name" value="BLL4482 PROTEIN-RELATED"/>
    <property type="match status" value="1"/>
</dbReference>
<reference evidence="11 12" key="1">
    <citation type="submission" date="2019-08" db="EMBL/GenBank/DDBJ databases">
        <title>Draft Genome Sequence of Halomonas eurihalina Isolated from Preserved Hide-surface.</title>
        <authorList>
            <person name="Hussain S.A."/>
            <person name="Xu A."/>
            <person name="Sarker M."/>
            <person name="Sommers C."/>
        </authorList>
    </citation>
    <scope>NUCLEOTIDE SEQUENCE [LARGE SCALE GENOMIC DNA]</scope>
    <source>
        <strain evidence="11 12">MS1</strain>
    </source>
</reference>
<feature type="binding site" description="covalent" evidence="6">
    <location>
        <position position="308"/>
    </location>
    <ligand>
        <name>heme c</name>
        <dbReference type="ChEBI" id="CHEBI:61717"/>
        <label>3</label>
    </ligand>
</feature>
<comment type="cofactor">
    <cofactor evidence="6">
        <name>heme c</name>
        <dbReference type="ChEBI" id="CHEBI:61717"/>
    </cofactor>
    <text evidence="6">Binds 3 heme c groups covalently per subunit.</text>
</comment>
<dbReference type="GO" id="GO:0020037">
    <property type="term" value="F:heme binding"/>
    <property type="evidence" value="ECO:0007669"/>
    <property type="project" value="InterPro"/>
</dbReference>
<keyword evidence="2 6" id="KW-0349">Heme</keyword>
<dbReference type="RefSeq" id="WP_149322583.1">
    <property type="nucleotide sequence ID" value="NZ_JARWAH010000009.1"/>
</dbReference>
<dbReference type="InterPro" id="IPR036909">
    <property type="entry name" value="Cyt_c-like_dom_sf"/>
</dbReference>
<keyword evidence="1" id="KW-0813">Transport</keyword>
<accession>A0A5D9CVG1</accession>
<dbReference type="Pfam" id="PF13442">
    <property type="entry name" value="Cytochrome_CBB3"/>
    <property type="match status" value="1"/>
</dbReference>
<dbReference type="InterPro" id="IPR008168">
    <property type="entry name" value="Cyt_C_IC"/>
</dbReference>
<protein>
    <submittedName>
        <fullName evidence="11">C-type cytochrome</fullName>
    </submittedName>
</protein>
<dbReference type="PROSITE" id="PS51007">
    <property type="entry name" value="CYTC"/>
    <property type="match status" value="3"/>
</dbReference>
<dbReference type="GO" id="GO:0016020">
    <property type="term" value="C:membrane"/>
    <property type="evidence" value="ECO:0007669"/>
    <property type="project" value="InterPro"/>
</dbReference>
<dbReference type="SUPFAM" id="SSF46626">
    <property type="entry name" value="Cytochrome c"/>
    <property type="match status" value="3"/>
</dbReference>
<proteinExistence type="predicted"/>
<name>A0A5D9CVG1_HALER</name>
<dbReference type="PIRSF" id="PIRSF000018">
    <property type="entry name" value="Mb_ADH_cyt_c"/>
    <property type="match status" value="1"/>
</dbReference>
<dbReference type="GO" id="GO:0009055">
    <property type="term" value="F:electron transfer activity"/>
    <property type="evidence" value="ECO:0007669"/>
    <property type="project" value="InterPro"/>
</dbReference>
<gene>
    <name evidence="11" type="ORF">FZZ93_12090</name>
</gene>
<dbReference type="EMBL" id="VTPU01000011">
    <property type="protein sequence ID" value="TZG35888.1"/>
    <property type="molecule type" value="Genomic_DNA"/>
</dbReference>
<feature type="binding site" description="axial binding residue" evidence="7">
    <location>
        <position position="41"/>
    </location>
    <ligand>
        <name>heme c</name>
        <dbReference type="ChEBI" id="CHEBI:61717"/>
        <label>1</label>
    </ligand>
    <ligandPart>
        <name>Fe</name>
        <dbReference type="ChEBI" id="CHEBI:18248"/>
    </ligandPart>
</feature>
<dbReference type="Proteomes" id="UP000324260">
    <property type="component" value="Unassembled WGS sequence"/>
</dbReference>
<feature type="domain" description="Cytochrome c" evidence="10">
    <location>
        <begin position="168"/>
        <end position="275"/>
    </location>
</feature>
<evidence type="ECO:0000313" key="11">
    <source>
        <dbReference type="EMBL" id="TZG35888.1"/>
    </source>
</evidence>
<dbReference type="AlphaFoldDB" id="A0A5D9CVG1"/>
<feature type="binding site" description="covalent" evidence="6">
    <location>
        <position position="305"/>
    </location>
    <ligand>
        <name>heme c</name>
        <dbReference type="ChEBI" id="CHEBI:61717"/>
        <label>3</label>
    </ligand>
</feature>
<evidence type="ECO:0000256" key="2">
    <source>
        <dbReference type="ARBA" id="ARBA00022617"/>
    </source>
</evidence>
<dbReference type="OrthoDB" id="6073217at2"/>
<comment type="caution">
    <text evidence="11">The sequence shown here is derived from an EMBL/GenBank/DDBJ whole genome shotgun (WGS) entry which is preliminary data.</text>
</comment>
<keyword evidence="9" id="KW-0732">Signal</keyword>
<feature type="binding site" description="covalent" evidence="6">
    <location>
        <position position="186"/>
    </location>
    <ligand>
        <name>heme c</name>
        <dbReference type="ChEBI" id="CHEBI:61717"/>
        <label>2</label>
    </ligand>
</feature>
<evidence type="ECO:0000256" key="8">
    <source>
        <dbReference type="SAM" id="MobiDB-lite"/>
    </source>
</evidence>
<evidence type="ECO:0000256" key="9">
    <source>
        <dbReference type="SAM" id="SignalP"/>
    </source>
</evidence>
<feature type="chain" id="PRO_5022664643" evidence="9">
    <location>
        <begin position="19"/>
        <end position="406"/>
    </location>
</feature>
<evidence type="ECO:0000259" key="10">
    <source>
        <dbReference type="PROSITE" id="PS51007"/>
    </source>
</evidence>
<dbReference type="InterPro" id="IPR051459">
    <property type="entry name" value="Cytochrome_c-type_DH"/>
</dbReference>